<evidence type="ECO:0000313" key="3">
    <source>
        <dbReference type="Proteomes" id="UP000291343"/>
    </source>
</evidence>
<feature type="compositionally biased region" description="Basic and acidic residues" evidence="1">
    <location>
        <begin position="75"/>
        <end position="89"/>
    </location>
</feature>
<organism evidence="2 3">
    <name type="scientific">Laodelphax striatellus</name>
    <name type="common">Small brown planthopper</name>
    <name type="synonym">Delphax striatella</name>
    <dbReference type="NCBI Taxonomy" id="195883"/>
    <lineage>
        <taxon>Eukaryota</taxon>
        <taxon>Metazoa</taxon>
        <taxon>Ecdysozoa</taxon>
        <taxon>Arthropoda</taxon>
        <taxon>Hexapoda</taxon>
        <taxon>Insecta</taxon>
        <taxon>Pterygota</taxon>
        <taxon>Neoptera</taxon>
        <taxon>Paraneoptera</taxon>
        <taxon>Hemiptera</taxon>
        <taxon>Auchenorrhyncha</taxon>
        <taxon>Fulgoroidea</taxon>
        <taxon>Delphacidae</taxon>
        <taxon>Criomorphinae</taxon>
        <taxon>Laodelphax</taxon>
    </lineage>
</organism>
<proteinExistence type="predicted"/>
<sequence length="241" mass="27147">MEFFSSQIISHSDKYKPASLIPLNKENIDKKKERIARLKQQTYGEVLTNKDVLQRLKSAQEGKAKVSKGTKAKKKCQEKTREQTRKIETNIKVNENQLNDEEPKKKKKVERNKDTDSDESDISMVGLLLDTDDEEQSLTDYLQESEMESADAVDLETPIFEQNIKVGNFVLVDVKGGLRKATHFKYVCHITKVDDEDDMEILDAATVITDLADVTSDMEILDAATVITDLADVASVPAAHQ</sequence>
<evidence type="ECO:0000313" key="2">
    <source>
        <dbReference type="EMBL" id="RZF41830.1"/>
    </source>
</evidence>
<dbReference type="EMBL" id="QKKF02016138">
    <property type="protein sequence ID" value="RZF41830.1"/>
    <property type="molecule type" value="Genomic_DNA"/>
</dbReference>
<reference evidence="2 3" key="1">
    <citation type="journal article" date="2017" name="Gigascience">
        <title>Genome sequence of the small brown planthopper, Laodelphax striatellus.</title>
        <authorList>
            <person name="Zhu J."/>
            <person name="Jiang F."/>
            <person name="Wang X."/>
            <person name="Yang P."/>
            <person name="Bao Y."/>
            <person name="Zhao W."/>
            <person name="Wang W."/>
            <person name="Lu H."/>
            <person name="Wang Q."/>
            <person name="Cui N."/>
            <person name="Li J."/>
            <person name="Chen X."/>
            <person name="Luo L."/>
            <person name="Yu J."/>
            <person name="Kang L."/>
            <person name="Cui F."/>
        </authorList>
    </citation>
    <scope>NUCLEOTIDE SEQUENCE [LARGE SCALE GENOMIC DNA]</scope>
    <source>
        <strain evidence="2">Lst14</strain>
    </source>
</reference>
<dbReference type="Proteomes" id="UP000291343">
    <property type="component" value="Unassembled WGS sequence"/>
</dbReference>
<keyword evidence="3" id="KW-1185">Reference proteome</keyword>
<accession>A0A482X8M5</accession>
<evidence type="ECO:0000256" key="1">
    <source>
        <dbReference type="SAM" id="MobiDB-lite"/>
    </source>
</evidence>
<dbReference type="AlphaFoldDB" id="A0A482X8M5"/>
<dbReference type="InParanoid" id="A0A482X8M5"/>
<name>A0A482X8M5_LAOST</name>
<feature type="compositionally biased region" description="Basic residues" evidence="1">
    <location>
        <begin position="65"/>
        <end position="74"/>
    </location>
</feature>
<gene>
    <name evidence="2" type="ORF">LSTR_LSTR005292</name>
</gene>
<comment type="caution">
    <text evidence="2">The sequence shown here is derived from an EMBL/GenBank/DDBJ whole genome shotgun (WGS) entry which is preliminary data.</text>
</comment>
<protein>
    <submittedName>
        <fullName evidence="2">Uncharacterized protein</fullName>
    </submittedName>
</protein>
<dbReference type="OrthoDB" id="6762378at2759"/>
<feature type="region of interest" description="Disordered" evidence="1">
    <location>
        <begin position="58"/>
        <end position="122"/>
    </location>
</feature>